<accession>A0ABP8PYN6</accession>
<dbReference type="Proteomes" id="UP001501321">
    <property type="component" value="Unassembled WGS sequence"/>
</dbReference>
<evidence type="ECO:0000313" key="1">
    <source>
        <dbReference type="EMBL" id="GAA4493546.1"/>
    </source>
</evidence>
<evidence type="ECO:0000313" key="2">
    <source>
        <dbReference type="Proteomes" id="UP001501321"/>
    </source>
</evidence>
<keyword evidence="2" id="KW-1185">Reference proteome</keyword>
<evidence type="ECO:0008006" key="3">
    <source>
        <dbReference type="Google" id="ProtNLM"/>
    </source>
</evidence>
<dbReference type="RefSeq" id="WP_345009529.1">
    <property type="nucleotide sequence ID" value="NZ_BAABFC010000001.1"/>
</dbReference>
<proteinExistence type="predicted"/>
<organism evidence="1 2">
    <name type="scientific">Pseudaeromonas paramecii</name>
    <dbReference type="NCBI Taxonomy" id="2138166"/>
    <lineage>
        <taxon>Bacteria</taxon>
        <taxon>Pseudomonadati</taxon>
        <taxon>Pseudomonadota</taxon>
        <taxon>Gammaproteobacteria</taxon>
        <taxon>Aeromonadales</taxon>
        <taxon>Aeromonadaceae</taxon>
        <taxon>Pseudaeromonas</taxon>
    </lineage>
</organism>
<protein>
    <recommendedName>
        <fullName evidence="3">DUF559 domain-containing protein</fullName>
    </recommendedName>
</protein>
<comment type="caution">
    <text evidence="1">The sequence shown here is derived from an EMBL/GenBank/DDBJ whole genome shotgun (WGS) entry which is preliminary data.</text>
</comment>
<name>A0ABP8PYN6_9GAMM</name>
<gene>
    <name evidence="1" type="ORF">GCM10023095_03980</name>
</gene>
<sequence>MALHLSALEAERLLAKQGKPIANAIRQAAKGSQEAKLKMDTLAQLQGLPAWEAEHRFHPRRRWRLDYAWVEQQIALEVHGGVRSGGRHTRGTGFTNDREKMNEAVALGWTVIEATAEQIRNGQARAWLDTIFNNRGARG</sequence>
<reference evidence="2" key="1">
    <citation type="journal article" date="2019" name="Int. J. Syst. Evol. Microbiol.">
        <title>The Global Catalogue of Microorganisms (GCM) 10K type strain sequencing project: providing services to taxonomists for standard genome sequencing and annotation.</title>
        <authorList>
            <consortium name="The Broad Institute Genomics Platform"/>
            <consortium name="The Broad Institute Genome Sequencing Center for Infectious Disease"/>
            <person name="Wu L."/>
            <person name="Ma J."/>
        </authorList>
    </citation>
    <scope>NUCLEOTIDE SEQUENCE [LARGE SCALE GENOMIC DNA]</scope>
    <source>
        <strain evidence="2">JCM 32226</strain>
    </source>
</reference>
<dbReference type="EMBL" id="BAABFC010000001">
    <property type="protein sequence ID" value="GAA4493546.1"/>
    <property type="molecule type" value="Genomic_DNA"/>
</dbReference>